<dbReference type="GeneID" id="79270162"/>
<proteinExistence type="predicted"/>
<dbReference type="Gene3D" id="3.40.50.150">
    <property type="entry name" value="Vaccinia Virus protein VP39"/>
    <property type="match status" value="1"/>
</dbReference>
<keyword evidence="2" id="KW-0489">Methyltransferase</keyword>
<dbReference type="EC" id="2.1.1.-" evidence="2"/>
<organism evidence="2 3">
    <name type="scientific">Halobaculum marinum</name>
    <dbReference type="NCBI Taxonomy" id="3031996"/>
    <lineage>
        <taxon>Archaea</taxon>
        <taxon>Methanobacteriati</taxon>
        <taxon>Methanobacteriota</taxon>
        <taxon>Stenosarchaea group</taxon>
        <taxon>Halobacteria</taxon>
        <taxon>Halobacteriales</taxon>
        <taxon>Haloferacaceae</taxon>
        <taxon>Halobaculum</taxon>
    </lineage>
</organism>
<comment type="caution">
    <text evidence="2">The sequence shown here is derived from an EMBL/GenBank/DDBJ whole genome shotgun (WGS) entry which is preliminary data.</text>
</comment>
<dbReference type="RefSeq" id="WP_276236562.1">
    <property type="nucleotide sequence ID" value="NZ_CP119989.1"/>
</dbReference>
<dbReference type="SUPFAM" id="SSF53335">
    <property type="entry name" value="S-adenosyl-L-methionine-dependent methyltransferases"/>
    <property type="match status" value="1"/>
</dbReference>
<gene>
    <name evidence="2" type="ORF">ACFQKD_01455</name>
</gene>
<evidence type="ECO:0000313" key="2">
    <source>
        <dbReference type="EMBL" id="MFC7095958.1"/>
    </source>
</evidence>
<dbReference type="CDD" id="cd02440">
    <property type="entry name" value="AdoMet_MTases"/>
    <property type="match status" value="1"/>
</dbReference>
<dbReference type="GO" id="GO:0032259">
    <property type="term" value="P:methylation"/>
    <property type="evidence" value="ECO:0007669"/>
    <property type="project" value="UniProtKB-KW"/>
</dbReference>
<accession>A0ABD5WSR4</accession>
<keyword evidence="3" id="KW-1185">Reference proteome</keyword>
<feature type="domain" description="Methyltransferase type 11" evidence="1">
    <location>
        <begin position="44"/>
        <end position="133"/>
    </location>
</feature>
<dbReference type="Pfam" id="PF08241">
    <property type="entry name" value="Methyltransf_11"/>
    <property type="match status" value="1"/>
</dbReference>
<reference evidence="2 3" key="1">
    <citation type="journal article" date="2019" name="Int. J. Syst. Evol. Microbiol.">
        <title>The Global Catalogue of Microorganisms (GCM) 10K type strain sequencing project: providing services to taxonomists for standard genome sequencing and annotation.</title>
        <authorList>
            <consortium name="The Broad Institute Genomics Platform"/>
            <consortium name="The Broad Institute Genome Sequencing Center for Infectious Disease"/>
            <person name="Wu L."/>
            <person name="Ma J."/>
        </authorList>
    </citation>
    <scope>NUCLEOTIDE SEQUENCE [LARGE SCALE GENOMIC DNA]</scope>
    <source>
        <strain evidence="2 3">DT55</strain>
    </source>
</reference>
<evidence type="ECO:0000313" key="3">
    <source>
        <dbReference type="Proteomes" id="UP001596388"/>
    </source>
</evidence>
<sequence>MLGHGDVRFFDLIAPLYDVFMPPVRPEDLRAGLAFAHRPVERAVDLGGGTGRASRTLAELGVDATVVDFSAGMLRRARADGVPGVRADAAQLPLRDDAVDAVVVTDALHHFPDVPGTLQEVARVLAPGGVLVVREFDPTTRRGAALVGVESLAQMDSRFFGPRELAGMVAEVGLRGHVVAPGFGYTVVGVKPTDAAAVGDGADAGDTASGTPEA</sequence>
<keyword evidence="2" id="KW-0808">Transferase</keyword>
<dbReference type="EMBL" id="JBHTAG010000002">
    <property type="protein sequence ID" value="MFC7095958.1"/>
    <property type="molecule type" value="Genomic_DNA"/>
</dbReference>
<name>A0ABD5WSR4_9EURY</name>
<dbReference type="InterPro" id="IPR029063">
    <property type="entry name" value="SAM-dependent_MTases_sf"/>
</dbReference>
<dbReference type="PANTHER" id="PTHR43591">
    <property type="entry name" value="METHYLTRANSFERASE"/>
    <property type="match status" value="1"/>
</dbReference>
<dbReference type="AlphaFoldDB" id="A0ABD5WSR4"/>
<evidence type="ECO:0000259" key="1">
    <source>
        <dbReference type="Pfam" id="PF08241"/>
    </source>
</evidence>
<protein>
    <submittedName>
        <fullName evidence="2">Class I SAM-dependent methyltransferase</fullName>
        <ecNumber evidence="2">2.1.1.-</ecNumber>
    </submittedName>
</protein>
<dbReference type="GO" id="GO:0008168">
    <property type="term" value="F:methyltransferase activity"/>
    <property type="evidence" value="ECO:0007669"/>
    <property type="project" value="UniProtKB-KW"/>
</dbReference>
<dbReference type="InterPro" id="IPR013216">
    <property type="entry name" value="Methyltransf_11"/>
</dbReference>
<dbReference type="Proteomes" id="UP001596388">
    <property type="component" value="Unassembled WGS sequence"/>
</dbReference>
<dbReference type="PANTHER" id="PTHR43591:SF24">
    <property type="entry name" value="2-METHOXY-6-POLYPRENYL-1,4-BENZOQUINOL METHYLASE, MITOCHONDRIAL"/>
    <property type="match status" value="1"/>
</dbReference>